<proteinExistence type="predicted"/>
<keyword evidence="3" id="KW-1185">Reference proteome</keyword>
<feature type="transmembrane region" description="Helical" evidence="1">
    <location>
        <begin position="31"/>
        <end position="49"/>
    </location>
</feature>
<dbReference type="KEGG" id="haxz:M0R88_13735"/>
<name>A0A8U0IGZ6_9EURY</name>
<evidence type="ECO:0000256" key="1">
    <source>
        <dbReference type="SAM" id="Phobius"/>
    </source>
</evidence>
<reference evidence="2" key="1">
    <citation type="submission" date="2022-04" db="EMBL/GenBank/DDBJ databases">
        <title>Diverse halophilic archaea isolated from saline environments.</title>
        <authorList>
            <person name="Cui H.-L."/>
        </authorList>
    </citation>
    <scope>NUCLEOTIDE SEQUENCE</scope>
    <source>
        <strain evidence="2">XZYJT40</strain>
    </source>
</reference>
<gene>
    <name evidence="2" type="ORF">M0R88_13735</name>
</gene>
<keyword evidence="1" id="KW-1133">Transmembrane helix</keyword>
<keyword evidence="1" id="KW-0472">Membrane</keyword>
<protein>
    <submittedName>
        <fullName evidence="2">Uncharacterized protein</fullName>
    </submittedName>
</protein>
<dbReference type="GeneID" id="72190936"/>
<evidence type="ECO:0000313" key="3">
    <source>
        <dbReference type="Proteomes" id="UP000830434"/>
    </source>
</evidence>
<dbReference type="AlphaFoldDB" id="A0A8U0IGZ6"/>
<evidence type="ECO:0000313" key="2">
    <source>
        <dbReference type="EMBL" id="UPV99573.1"/>
    </source>
</evidence>
<dbReference type="RefSeq" id="WP_248654065.1">
    <property type="nucleotide sequence ID" value="NZ_CP096658.1"/>
</dbReference>
<dbReference type="Proteomes" id="UP000830434">
    <property type="component" value="Chromosome"/>
</dbReference>
<organism evidence="2 3">
    <name type="scientific">Halorussus gelatinilyticus</name>
    <dbReference type="NCBI Taxonomy" id="2937524"/>
    <lineage>
        <taxon>Archaea</taxon>
        <taxon>Methanobacteriati</taxon>
        <taxon>Methanobacteriota</taxon>
        <taxon>Stenosarchaea group</taxon>
        <taxon>Halobacteria</taxon>
        <taxon>Halobacteriales</taxon>
        <taxon>Haladaptataceae</taxon>
        <taxon>Halorussus</taxon>
    </lineage>
</organism>
<sequence length="50" mass="5069">MDGDGSGGFGGMDGDITGENNSPLLTDGLKAILVLVGFLVVFFLLLVLLG</sequence>
<dbReference type="EMBL" id="CP096658">
    <property type="protein sequence ID" value="UPV99573.1"/>
    <property type="molecule type" value="Genomic_DNA"/>
</dbReference>
<accession>A0A8U0IGZ6</accession>
<keyword evidence="1" id="KW-0812">Transmembrane</keyword>